<sequence>MSYNFHNKVAVVTGALSGIGLSVAKKFLQLGAKVTISDVSGEKKYHETVVALKAQNLNTDNLHYVQADSSKEEDNKKLISETLATFGGLDIVCANAGIGKFAPTHETPFDVWKKVIAVNLNGVFLLDKLAINYWLEKSKPGVIVNMGSVHSFVAAPGLAHYGAAKGGVKLLTQTLALEYASHGIRVNSVNPGYISTPLIDEVPKERLDKLVSLHPIGRLGRPEEVADAVAFLCSQEATFINGVSLPVDGGYTAQ</sequence>
<dbReference type="InterPro" id="IPR036291">
    <property type="entry name" value="NAD(P)-bd_dom_sf"/>
</dbReference>
<dbReference type="Gene3D" id="3.40.50.720">
    <property type="entry name" value="NAD(P)-binding Rossmann-like Domain"/>
    <property type="match status" value="1"/>
</dbReference>
<dbReference type="InterPro" id="IPR002347">
    <property type="entry name" value="SDR_fam"/>
</dbReference>
<dbReference type="PRINTS" id="PR00081">
    <property type="entry name" value="GDHRDH"/>
</dbReference>
<dbReference type="FunFam" id="3.40.50.720:FF:000084">
    <property type="entry name" value="Short-chain dehydrogenase reductase"/>
    <property type="match status" value="1"/>
</dbReference>
<dbReference type="PROSITE" id="PS00061">
    <property type="entry name" value="ADH_SHORT"/>
    <property type="match status" value="1"/>
</dbReference>
<dbReference type="PANTHER" id="PTHR42879">
    <property type="entry name" value="3-OXOACYL-(ACYL-CARRIER-PROTEIN) REDUCTASE"/>
    <property type="match status" value="1"/>
</dbReference>
<dbReference type="SMR" id="A0JC04"/>
<name>A0JC04_9ASCO</name>
<evidence type="ECO:0000256" key="2">
    <source>
        <dbReference type="ARBA" id="ARBA00012948"/>
    </source>
</evidence>
<comment type="catalytic activity">
    <reaction evidence="4">
        <text>a (3R)-hydroxyacyl-[ACP] + NADP(+) = a 3-oxoacyl-[ACP] + NADPH + H(+)</text>
        <dbReference type="Rhea" id="RHEA:17397"/>
        <dbReference type="Rhea" id="RHEA-COMP:9916"/>
        <dbReference type="Rhea" id="RHEA-COMP:9945"/>
        <dbReference type="ChEBI" id="CHEBI:15378"/>
        <dbReference type="ChEBI" id="CHEBI:57783"/>
        <dbReference type="ChEBI" id="CHEBI:58349"/>
        <dbReference type="ChEBI" id="CHEBI:78776"/>
        <dbReference type="ChEBI" id="CHEBI:78827"/>
        <dbReference type="EC" id="1.1.1.100"/>
    </reaction>
</comment>
<dbReference type="NCBIfam" id="NF005559">
    <property type="entry name" value="PRK07231.1"/>
    <property type="match status" value="1"/>
</dbReference>
<protein>
    <recommendedName>
        <fullName evidence="2">3-oxoacyl-[acyl-carrier-protein] reductase</fullName>
        <ecNumber evidence="2">1.1.1.100</ecNumber>
    </recommendedName>
</protein>
<evidence type="ECO:0000256" key="1">
    <source>
        <dbReference type="ARBA" id="ARBA00006484"/>
    </source>
</evidence>
<dbReference type="CDD" id="cd05233">
    <property type="entry name" value="SDR_c"/>
    <property type="match status" value="1"/>
</dbReference>
<proteinExistence type="inferred from homology"/>
<keyword evidence="3" id="KW-0521">NADP</keyword>
<comment type="similarity">
    <text evidence="1">Belongs to the short-chain dehydrogenases/reductases (SDR) family.</text>
</comment>
<dbReference type="EC" id="1.1.1.100" evidence="2"/>
<evidence type="ECO:0000256" key="4">
    <source>
        <dbReference type="ARBA" id="ARBA00048508"/>
    </source>
</evidence>
<dbReference type="SUPFAM" id="SSF51735">
    <property type="entry name" value="NAD(P)-binding Rossmann-fold domains"/>
    <property type="match status" value="1"/>
</dbReference>
<dbReference type="InterPro" id="IPR050259">
    <property type="entry name" value="SDR"/>
</dbReference>
<dbReference type="Pfam" id="PF13561">
    <property type="entry name" value="adh_short_C2"/>
    <property type="match status" value="1"/>
</dbReference>
<dbReference type="AlphaFoldDB" id="A0JC04"/>
<dbReference type="GO" id="GO:0004316">
    <property type="term" value="F:3-oxoacyl-[acyl-carrier-protein] reductase (NADPH) activity"/>
    <property type="evidence" value="ECO:0007669"/>
    <property type="project" value="UniProtKB-EC"/>
</dbReference>
<dbReference type="GO" id="GO:0032787">
    <property type="term" value="P:monocarboxylic acid metabolic process"/>
    <property type="evidence" value="ECO:0007669"/>
    <property type="project" value="UniProtKB-ARBA"/>
</dbReference>
<dbReference type="InterPro" id="IPR020904">
    <property type="entry name" value="Sc_DH/Rdtase_CS"/>
</dbReference>
<organism evidence="5">
    <name type="scientific">Ogataea wickerhamii</name>
    <dbReference type="NCBI Taxonomy" id="1249076"/>
    <lineage>
        <taxon>Eukaryota</taxon>
        <taxon>Fungi</taxon>
        <taxon>Dikarya</taxon>
        <taxon>Ascomycota</taxon>
        <taxon>Saccharomycotina</taxon>
        <taxon>Pichiomycetes</taxon>
        <taxon>Pichiales</taxon>
        <taxon>Pichiaceae</taxon>
        <taxon>Ogataea</taxon>
    </lineage>
</organism>
<evidence type="ECO:0000313" key="5">
    <source>
        <dbReference type="EMBL" id="BAF36551.1"/>
    </source>
</evidence>
<gene>
    <name evidence="5" type="primary">odh</name>
</gene>
<dbReference type="PRINTS" id="PR00080">
    <property type="entry name" value="SDRFAMILY"/>
</dbReference>
<dbReference type="EMBL" id="AB259114">
    <property type="protein sequence ID" value="BAF36551.1"/>
    <property type="molecule type" value="Genomic_DNA"/>
</dbReference>
<evidence type="ECO:0000256" key="3">
    <source>
        <dbReference type="ARBA" id="ARBA00022857"/>
    </source>
</evidence>
<dbReference type="BRENDA" id="1.1.1.73">
    <property type="organism ID" value="9946"/>
</dbReference>
<dbReference type="PANTHER" id="PTHR42879:SF2">
    <property type="entry name" value="3-OXOACYL-[ACYL-CARRIER-PROTEIN] REDUCTASE FABG"/>
    <property type="match status" value="1"/>
</dbReference>
<accession>A0JC04</accession>
<reference evidence="5" key="1">
    <citation type="journal article" date="2013" name="Appl. Microbiol. Biotechnol.">
        <title>Novel chiral tool, (R)-2-octanol dehydrogenase, from Pichia finlandica: purification, gene cloning, and application for optically active ?-haloalcohols.</title>
        <authorList>
            <person name="Yamamoto H."/>
            <person name="Kudoh M."/>
        </authorList>
    </citation>
    <scope>NUCLEOTIDE SEQUENCE</scope>
    <source>
        <strain evidence="5">DSM 70280</strain>
    </source>
</reference>